<evidence type="ECO:0000313" key="1">
    <source>
        <dbReference type="EMBL" id="ETZ05234.1"/>
    </source>
</evidence>
<name>A0A061JIV7_9PROT</name>
<evidence type="ECO:0000313" key="2">
    <source>
        <dbReference type="Proteomes" id="UP000026922"/>
    </source>
</evidence>
<organism evidence="1 2">
    <name type="scientific">Holospora undulata HU1</name>
    <dbReference type="NCBI Taxonomy" id="1321371"/>
    <lineage>
        <taxon>Bacteria</taxon>
        <taxon>Pseudomonadati</taxon>
        <taxon>Pseudomonadota</taxon>
        <taxon>Alphaproteobacteria</taxon>
        <taxon>Holosporales</taxon>
        <taxon>Holosporaceae</taxon>
        <taxon>Holospora</taxon>
    </lineage>
</organism>
<dbReference type="EMBL" id="ARPM03000089">
    <property type="protein sequence ID" value="ETZ05234.1"/>
    <property type="molecule type" value="Genomic_DNA"/>
</dbReference>
<dbReference type="Proteomes" id="UP000026922">
    <property type="component" value="Unassembled WGS sequence"/>
</dbReference>
<keyword evidence="2" id="KW-1185">Reference proteome</keyword>
<comment type="caution">
    <text evidence="1">The sequence shown here is derived from an EMBL/GenBank/DDBJ whole genome shotgun (WGS) entry which is preliminary data.</text>
</comment>
<dbReference type="AlphaFoldDB" id="A0A061JIV7"/>
<accession>A0A061JIV7</accession>
<gene>
    <name evidence="1" type="ORF">K737_300331</name>
</gene>
<reference evidence="1 2" key="1">
    <citation type="journal article" date="2013" name="Genome Announc.">
        <title>Draft Genome Sequence of Holospora undulata Strain HU1, a Micronucleus-Specific Symbiont of the Ciliate Paramecium caudatum.</title>
        <authorList>
            <person name="Dohra H."/>
            <person name="Suzuki H."/>
            <person name="Suzuki T."/>
            <person name="Tanaka K."/>
            <person name="Fujishima M."/>
        </authorList>
    </citation>
    <scope>NUCLEOTIDE SEQUENCE [LARGE SCALE GENOMIC DNA]</scope>
    <source>
        <strain evidence="1 2">HU1</strain>
    </source>
</reference>
<proteinExistence type="predicted"/>
<sequence>MKPPNYSFSEGSRPFSLSFYSISLHEVIHRSPDHGPDLLSSEKRWDCWWDCLRNHRFRKSFCSDLRLIVQQLGLHLFLAPALW</sequence>
<protein>
    <submittedName>
        <fullName evidence="1">Uncharacterized protein</fullName>
    </submittedName>
</protein>